<evidence type="ECO:0000313" key="2">
    <source>
        <dbReference type="Proteomes" id="UP000032024"/>
    </source>
</evidence>
<accession>A0AAN0WD40</accession>
<gene>
    <name evidence="1" type="ORF">SB48_HM08orf05265</name>
</gene>
<dbReference type="EMBL" id="CP010525">
    <property type="protein sequence ID" value="AJO24086.1"/>
    <property type="molecule type" value="Genomic_DNA"/>
</dbReference>
<keyword evidence="2" id="KW-1185">Reference proteome</keyword>
<protein>
    <submittedName>
        <fullName evidence="1">Uncharacterized protein</fullName>
    </submittedName>
</protein>
<proteinExistence type="predicted"/>
<evidence type="ECO:0000313" key="1">
    <source>
        <dbReference type="EMBL" id="AJO24086.1"/>
    </source>
</evidence>
<reference evidence="2" key="1">
    <citation type="submission" date="2015-01" db="EMBL/GenBank/DDBJ databases">
        <title>Comparative genome analysis of Bacillus coagulans HM-08, Clostridium butyricum HM-68, Bacillus subtilis HM-66 and Bacillus paralicheniformis BL-09.</title>
        <authorList>
            <person name="Zhang H."/>
        </authorList>
    </citation>
    <scope>NUCLEOTIDE SEQUENCE [LARGE SCALE GENOMIC DNA]</scope>
    <source>
        <strain evidence="2">HM-08</strain>
    </source>
</reference>
<sequence length="57" mass="6492">MRKSAEQSNEMSMNFQAKEYGKAKESRISYGSFKAQALKAANLNNDLYLSRSRRQAS</sequence>
<name>A0AAN0WD40_HEYCO</name>
<dbReference type="Proteomes" id="UP000032024">
    <property type="component" value="Chromosome"/>
</dbReference>
<dbReference type="AlphaFoldDB" id="A0AAN0WD40"/>
<organism evidence="1 2">
    <name type="scientific">Heyndrickxia coagulans</name>
    <name type="common">Weizmannia coagulans</name>
    <dbReference type="NCBI Taxonomy" id="1398"/>
    <lineage>
        <taxon>Bacteria</taxon>
        <taxon>Bacillati</taxon>
        <taxon>Bacillota</taxon>
        <taxon>Bacilli</taxon>
        <taxon>Bacillales</taxon>
        <taxon>Bacillaceae</taxon>
        <taxon>Heyndrickxia</taxon>
    </lineage>
</organism>